<organism evidence="2 3">
    <name type="scientific">Arachis hypogaea</name>
    <name type="common">Peanut</name>
    <dbReference type="NCBI Taxonomy" id="3818"/>
    <lineage>
        <taxon>Eukaryota</taxon>
        <taxon>Viridiplantae</taxon>
        <taxon>Streptophyta</taxon>
        <taxon>Embryophyta</taxon>
        <taxon>Tracheophyta</taxon>
        <taxon>Spermatophyta</taxon>
        <taxon>Magnoliopsida</taxon>
        <taxon>eudicotyledons</taxon>
        <taxon>Gunneridae</taxon>
        <taxon>Pentapetalae</taxon>
        <taxon>rosids</taxon>
        <taxon>fabids</taxon>
        <taxon>Fabales</taxon>
        <taxon>Fabaceae</taxon>
        <taxon>Papilionoideae</taxon>
        <taxon>50 kb inversion clade</taxon>
        <taxon>dalbergioids sensu lato</taxon>
        <taxon>Dalbergieae</taxon>
        <taxon>Pterocarpus clade</taxon>
        <taxon>Arachis</taxon>
    </lineage>
</organism>
<keyword evidence="3" id="KW-1185">Reference proteome</keyword>
<dbReference type="Pfam" id="PF10536">
    <property type="entry name" value="PMD"/>
    <property type="match status" value="1"/>
</dbReference>
<dbReference type="InterPro" id="IPR019557">
    <property type="entry name" value="AminoTfrase-like_pln_mobile"/>
</dbReference>
<dbReference type="PANTHER" id="PTHR46033">
    <property type="entry name" value="PROTEIN MAIN-LIKE 2"/>
    <property type="match status" value="1"/>
</dbReference>
<evidence type="ECO:0000313" key="3">
    <source>
        <dbReference type="Proteomes" id="UP000289738"/>
    </source>
</evidence>
<dbReference type="Proteomes" id="UP000289738">
    <property type="component" value="Chromosome B04"/>
</dbReference>
<dbReference type="AlphaFoldDB" id="A0A444ZBA4"/>
<dbReference type="GO" id="GO:0010073">
    <property type="term" value="P:meristem maintenance"/>
    <property type="evidence" value="ECO:0007669"/>
    <property type="project" value="InterPro"/>
</dbReference>
<comment type="caution">
    <text evidence="2">The sequence shown here is derived from an EMBL/GenBank/DDBJ whole genome shotgun (WGS) entry which is preliminary data.</text>
</comment>
<feature type="domain" description="Aminotransferase-like plant mobile" evidence="1">
    <location>
        <begin position="57"/>
        <end position="117"/>
    </location>
</feature>
<evidence type="ECO:0000313" key="2">
    <source>
        <dbReference type="EMBL" id="RYR11460.1"/>
    </source>
</evidence>
<gene>
    <name evidence="2" type="ORF">Ahy_B04g068983</name>
</gene>
<accession>A0A444ZBA4</accession>
<reference evidence="2 3" key="1">
    <citation type="submission" date="2019-01" db="EMBL/GenBank/DDBJ databases">
        <title>Sequencing of cultivated peanut Arachis hypogaea provides insights into genome evolution and oil improvement.</title>
        <authorList>
            <person name="Chen X."/>
        </authorList>
    </citation>
    <scope>NUCLEOTIDE SEQUENCE [LARGE SCALE GENOMIC DNA]</scope>
    <source>
        <strain evidence="3">cv. Fuhuasheng</strain>
        <tissue evidence="2">Leaves</tissue>
    </source>
</reference>
<dbReference type="EMBL" id="SDMP01000014">
    <property type="protein sequence ID" value="RYR11460.1"/>
    <property type="molecule type" value="Genomic_DNA"/>
</dbReference>
<dbReference type="InterPro" id="IPR044824">
    <property type="entry name" value="MAIN-like"/>
</dbReference>
<evidence type="ECO:0000259" key="1">
    <source>
        <dbReference type="Pfam" id="PF10536"/>
    </source>
</evidence>
<dbReference type="PANTHER" id="PTHR46033:SF8">
    <property type="entry name" value="PROTEIN MAINTENANCE OF MERISTEMS-LIKE"/>
    <property type="match status" value="1"/>
</dbReference>
<sequence length="117" mass="13215">MTANEGDMYLLNGIVHVAGFIDEDPTRCVRSVCRQQKMMIHDPVNKFKVLPANASETTSSARVHLRWLPYVADLDGLGKYSWGSATLSWLYRCLYKVANQNVKNLVGPLALLQSWIF</sequence>
<proteinExistence type="predicted"/>
<name>A0A444ZBA4_ARAHY</name>
<protein>
    <recommendedName>
        <fullName evidence="1">Aminotransferase-like plant mobile domain-containing protein</fullName>
    </recommendedName>
</protein>